<feature type="compositionally biased region" description="Basic and acidic residues" evidence="1">
    <location>
        <begin position="131"/>
        <end position="141"/>
    </location>
</feature>
<dbReference type="RefSeq" id="WP_313792385.1">
    <property type="nucleotide sequence ID" value="NZ_CP102453.1"/>
</dbReference>
<dbReference type="PROSITE" id="PS50126">
    <property type="entry name" value="S1"/>
    <property type="match status" value="1"/>
</dbReference>
<sequence>MSVEVGQKVQGKVTGITHFGAFVELPENKSGLIHISEISDNYVKDINDVLTMGQEIEVKVLSIAPDGKISLSLRKANESAENKSTPRGNREGTQSQANPNRKPKFEPKDNNFQQNKSFKSTNKPSNTDSYSKSKDAPKSDDFDSLMSSFLKDSEDRLSSLRRNTEGKRGGRGGRRN</sequence>
<dbReference type="PANTHER" id="PTHR10724">
    <property type="entry name" value="30S RIBOSOMAL PROTEIN S1"/>
    <property type="match status" value="1"/>
</dbReference>
<dbReference type="CDD" id="cd05692">
    <property type="entry name" value="S1_RPS1_repeat_hs4"/>
    <property type="match status" value="1"/>
</dbReference>
<feature type="region of interest" description="Disordered" evidence="1">
    <location>
        <begin position="74"/>
        <end position="176"/>
    </location>
</feature>
<evidence type="ECO:0000313" key="4">
    <source>
        <dbReference type="Proteomes" id="UP001315967"/>
    </source>
</evidence>
<protein>
    <submittedName>
        <fullName evidence="3">S1 domain-containing RNA-binding protein</fullName>
    </submittedName>
</protein>
<dbReference type="Pfam" id="PF00575">
    <property type="entry name" value="S1"/>
    <property type="match status" value="1"/>
</dbReference>
<dbReference type="Proteomes" id="UP001315967">
    <property type="component" value="Chromosome"/>
</dbReference>
<feature type="domain" description="S1 motif" evidence="2">
    <location>
        <begin position="6"/>
        <end position="74"/>
    </location>
</feature>
<proteinExistence type="predicted"/>
<dbReference type="NCBIfam" id="NF006363">
    <property type="entry name" value="PRK08582.1"/>
    <property type="match status" value="1"/>
</dbReference>
<dbReference type="EMBL" id="CP102453">
    <property type="protein sequence ID" value="UUX32885.1"/>
    <property type="molecule type" value="Genomic_DNA"/>
</dbReference>
<dbReference type="InterPro" id="IPR012340">
    <property type="entry name" value="NA-bd_OB-fold"/>
</dbReference>
<feature type="compositionally biased region" description="Polar residues" evidence="1">
    <location>
        <begin position="110"/>
        <end position="130"/>
    </location>
</feature>
<name>A0ABY5P320_9LACT</name>
<dbReference type="SUPFAM" id="SSF50249">
    <property type="entry name" value="Nucleic acid-binding proteins"/>
    <property type="match status" value="1"/>
</dbReference>
<organism evidence="3 4">
    <name type="scientific">Fundicoccus culcitae</name>
    <dbReference type="NCBI Taxonomy" id="2969821"/>
    <lineage>
        <taxon>Bacteria</taxon>
        <taxon>Bacillati</taxon>
        <taxon>Bacillota</taxon>
        <taxon>Bacilli</taxon>
        <taxon>Lactobacillales</taxon>
        <taxon>Aerococcaceae</taxon>
        <taxon>Fundicoccus</taxon>
    </lineage>
</organism>
<dbReference type="InterPro" id="IPR003029">
    <property type="entry name" value="S1_domain"/>
</dbReference>
<feature type="compositionally biased region" description="Basic and acidic residues" evidence="1">
    <location>
        <begin position="151"/>
        <end position="168"/>
    </location>
</feature>
<gene>
    <name evidence="3" type="ORF">NRE15_08110</name>
</gene>
<feature type="compositionally biased region" description="Polar residues" evidence="1">
    <location>
        <begin position="82"/>
        <end position="99"/>
    </location>
</feature>
<accession>A0ABY5P320</accession>
<dbReference type="Gene3D" id="2.40.50.140">
    <property type="entry name" value="Nucleic acid-binding proteins"/>
    <property type="match status" value="1"/>
</dbReference>
<evidence type="ECO:0000313" key="3">
    <source>
        <dbReference type="EMBL" id="UUX32885.1"/>
    </source>
</evidence>
<dbReference type="InterPro" id="IPR050437">
    <property type="entry name" value="Ribos_protein_bS1-like"/>
</dbReference>
<reference evidence="3 4" key="1">
    <citation type="submission" date="2022-08" db="EMBL/GenBank/DDBJ databases">
        <title>Aerococcaceae sp. nov isolated from spoiled eye mask.</title>
        <authorList>
            <person name="Zhou G."/>
            <person name="Xie X.-B."/>
            <person name="Shi Q.-S."/>
            <person name="Wang Y.-S."/>
            <person name="Wen X."/>
            <person name="Peng H."/>
            <person name="Yang X.-J."/>
            <person name="Tao H.-B."/>
            <person name="Huang X.-M."/>
        </authorList>
    </citation>
    <scope>NUCLEOTIDE SEQUENCE [LARGE SCALE GENOMIC DNA]</scope>
    <source>
        <strain evidence="4">DM20194951</strain>
    </source>
</reference>
<keyword evidence="4" id="KW-1185">Reference proteome</keyword>
<dbReference type="SMART" id="SM00316">
    <property type="entry name" value="S1"/>
    <property type="match status" value="1"/>
</dbReference>
<evidence type="ECO:0000259" key="2">
    <source>
        <dbReference type="PROSITE" id="PS50126"/>
    </source>
</evidence>
<evidence type="ECO:0000256" key="1">
    <source>
        <dbReference type="SAM" id="MobiDB-lite"/>
    </source>
</evidence>